<dbReference type="GO" id="GO:0046872">
    <property type="term" value="F:metal ion binding"/>
    <property type="evidence" value="ECO:0007669"/>
    <property type="project" value="UniProtKB-KW"/>
</dbReference>
<evidence type="ECO:0000256" key="6">
    <source>
        <dbReference type="ARBA" id="ARBA00023001"/>
    </source>
</evidence>
<feature type="domain" description="CBM1" evidence="18">
    <location>
        <begin position="329"/>
        <end position="365"/>
    </location>
</feature>
<protein>
    <recommendedName>
        <fullName evidence="15">lytic cellulose monooxygenase (C4-dehydrogenating)</fullName>
        <ecNumber evidence="15">1.14.99.56</ecNumber>
    </recommendedName>
</protein>
<evidence type="ECO:0000256" key="14">
    <source>
        <dbReference type="ARBA" id="ARBA00045077"/>
    </source>
</evidence>
<evidence type="ECO:0000256" key="2">
    <source>
        <dbReference type="ARBA" id="ARBA00004613"/>
    </source>
</evidence>
<feature type="signal peptide" evidence="17">
    <location>
        <begin position="1"/>
        <end position="21"/>
    </location>
</feature>
<evidence type="ECO:0000256" key="1">
    <source>
        <dbReference type="ARBA" id="ARBA00001973"/>
    </source>
</evidence>
<proteinExistence type="inferred from homology"/>
<evidence type="ECO:0000256" key="13">
    <source>
        <dbReference type="ARBA" id="ARBA00044502"/>
    </source>
</evidence>
<dbReference type="EMBL" id="JAIWOZ010000002">
    <property type="protein sequence ID" value="KAH6609786.1"/>
    <property type="molecule type" value="Genomic_DNA"/>
</dbReference>
<dbReference type="Gene3D" id="2.70.50.70">
    <property type="match status" value="1"/>
</dbReference>
<keyword evidence="11" id="KW-0119">Carbohydrate metabolism</keyword>
<dbReference type="SMART" id="SM00236">
    <property type="entry name" value="fCBD"/>
    <property type="match status" value="1"/>
</dbReference>
<comment type="similarity">
    <text evidence="13">Belongs to the polysaccharide monooxygenase AA9 family.</text>
</comment>
<dbReference type="PANTHER" id="PTHR33353">
    <property type="entry name" value="PUTATIVE (AFU_ORTHOLOGUE AFUA_1G12560)-RELATED"/>
    <property type="match status" value="1"/>
</dbReference>
<dbReference type="PROSITE" id="PS00562">
    <property type="entry name" value="CBM1_1"/>
    <property type="match status" value="1"/>
</dbReference>
<comment type="subcellular location">
    <subcellularLocation>
        <location evidence="2">Secreted</location>
    </subcellularLocation>
</comment>
<dbReference type="GO" id="GO:0030245">
    <property type="term" value="P:cellulose catabolic process"/>
    <property type="evidence" value="ECO:0007669"/>
    <property type="project" value="UniProtKB-KW"/>
</dbReference>
<evidence type="ECO:0000313" key="20">
    <source>
        <dbReference type="Proteomes" id="UP000827724"/>
    </source>
</evidence>
<evidence type="ECO:0000256" key="16">
    <source>
        <dbReference type="SAM" id="MobiDB-lite"/>
    </source>
</evidence>
<evidence type="ECO:0000256" key="12">
    <source>
        <dbReference type="ARBA" id="ARBA00023326"/>
    </source>
</evidence>
<evidence type="ECO:0000256" key="10">
    <source>
        <dbReference type="ARBA" id="ARBA00023157"/>
    </source>
</evidence>
<feature type="compositionally biased region" description="Polar residues" evidence="16">
    <location>
        <begin position="297"/>
        <end position="325"/>
    </location>
</feature>
<gene>
    <name evidence="19" type="ORF">Trco_003132</name>
</gene>
<evidence type="ECO:0000256" key="7">
    <source>
        <dbReference type="ARBA" id="ARBA00023002"/>
    </source>
</evidence>
<accession>A0A9P8TVQ4</accession>
<keyword evidence="4" id="KW-0479">Metal-binding</keyword>
<keyword evidence="5 17" id="KW-0732">Signal</keyword>
<evidence type="ECO:0000256" key="17">
    <source>
        <dbReference type="SAM" id="SignalP"/>
    </source>
</evidence>
<dbReference type="Proteomes" id="UP000827724">
    <property type="component" value="Unassembled WGS sequence"/>
</dbReference>
<sequence length="367" mass="38019">MAQKLQKLLVTAIAAATGVVGHGHVNNIVVNGAYYQGYDPTKFPYEPDPPIVVGWTAADLDNGKCTSSGSVIPFLWGSGRLHYPAGFVAPDAYQSPDIVCHKNSTNARGHVSVKAGASVLFQWVPVPWPHPGPVIDYLANCHGNCETVDKTTLEFFKIDGVGLISGGNPGYWASDLLIANNNTWIVQIPEDLETGNYVLRHEMIALHSSGQADGAQNYSQCFNLAVTGTGSLQPSGVLGTDLYKESDPGILFNIYTSPLTYIMPGPTLASGIPSSVAQGSSAATATGSATVPGITGGTSSRATTVKSTSPAVTGPSSSSAVTTSKPAGGTQTLYGQCGGSGYSGPTICAPPAVCTTLNPYYAQCLDR</sequence>
<keyword evidence="8" id="KW-0186">Copper</keyword>
<keyword evidence="7" id="KW-0560">Oxidoreductase</keyword>
<dbReference type="CDD" id="cd21175">
    <property type="entry name" value="LPMO_AA9"/>
    <property type="match status" value="1"/>
</dbReference>
<keyword evidence="9" id="KW-0503">Monooxygenase</keyword>
<comment type="caution">
    <text evidence="19">The sequence shown here is derived from an EMBL/GenBank/DDBJ whole genome shotgun (WGS) entry which is preliminary data.</text>
</comment>
<reference evidence="19" key="1">
    <citation type="submission" date="2021-08" db="EMBL/GenBank/DDBJ databases">
        <title>Chromosome-Level Trichoderma cornu-damae using Hi-C Data.</title>
        <authorList>
            <person name="Kim C.S."/>
        </authorList>
    </citation>
    <scope>NUCLEOTIDE SEQUENCE</scope>
    <source>
        <strain evidence="19">KA19-0412C</strain>
    </source>
</reference>
<dbReference type="InterPro" id="IPR000254">
    <property type="entry name" value="CBD"/>
</dbReference>
<dbReference type="InterPro" id="IPR035971">
    <property type="entry name" value="CBD_sf"/>
</dbReference>
<comment type="cofactor">
    <cofactor evidence="1">
        <name>Cu(2+)</name>
        <dbReference type="ChEBI" id="CHEBI:29036"/>
    </cofactor>
</comment>
<evidence type="ECO:0000313" key="19">
    <source>
        <dbReference type="EMBL" id="KAH6609786.1"/>
    </source>
</evidence>
<dbReference type="PANTHER" id="PTHR33353:SF36">
    <property type="entry name" value="ENDO-BETA-1,4-GLUCANASE D"/>
    <property type="match status" value="1"/>
</dbReference>
<dbReference type="Pfam" id="PF03443">
    <property type="entry name" value="AA9"/>
    <property type="match status" value="1"/>
</dbReference>
<dbReference type="InterPro" id="IPR049892">
    <property type="entry name" value="AA9"/>
</dbReference>
<comment type="catalytic activity">
    <reaction evidence="14">
        <text>[(1-&gt;4)-beta-D-glucosyl]n+m + reduced acceptor + O2 = 4-dehydro-beta-D-glucosyl-[(1-&gt;4)-beta-D-glucosyl]n-1 + [(1-&gt;4)-beta-D-glucosyl]m + acceptor + H2O.</text>
        <dbReference type="EC" id="1.14.99.56"/>
    </reaction>
</comment>
<evidence type="ECO:0000256" key="5">
    <source>
        <dbReference type="ARBA" id="ARBA00022729"/>
    </source>
</evidence>
<dbReference type="SUPFAM" id="SSF57180">
    <property type="entry name" value="Cellulose-binding domain"/>
    <property type="match status" value="1"/>
</dbReference>
<evidence type="ECO:0000256" key="9">
    <source>
        <dbReference type="ARBA" id="ARBA00023033"/>
    </source>
</evidence>
<evidence type="ECO:0000256" key="4">
    <source>
        <dbReference type="ARBA" id="ARBA00022723"/>
    </source>
</evidence>
<dbReference type="AlphaFoldDB" id="A0A9P8TVQ4"/>
<dbReference type="InterPro" id="IPR005103">
    <property type="entry name" value="AA9_LPMO"/>
</dbReference>
<keyword evidence="20" id="KW-1185">Reference proteome</keyword>
<feature type="region of interest" description="Disordered" evidence="16">
    <location>
        <begin position="286"/>
        <end position="325"/>
    </location>
</feature>
<dbReference type="Pfam" id="PF00734">
    <property type="entry name" value="CBM_1"/>
    <property type="match status" value="1"/>
</dbReference>
<name>A0A9P8TVQ4_9HYPO</name>
<dbReference type="GO" id="GO:0005576">
    <property type="term" value="C:extracellular region"/>
    <property type="evidence" value="ECO:0007669"/>
    <property type="project" value="UniProtKB-SubCell"/>
</dbReference>
<dbReference type="PROSITE" id="PS51164">
    <property type="entry name" value="CBM1_2"/>
    <property type="match status" value="1"/>
</dbReference>
<dbReference type="EC" id="1.14.99.56" evidence="15"/>
<evidence type="ECO:0000256" key="3">
    <source>
        <dbReference type="ARBA" id="ARBA00022525"/>
    </source>
</evidence>
<evidence type="ECO:0000256" key="11">
    <source>
        <dbReference type="ARBA" id="ARBA00023277"/>
    </source>
</evidence>
<dbReference type="GO" id="GO:0004497">
    <property type="term" value="F:monooxygenase activity"/>
    <property type="evidence" value="ECO:0007669"/>
    <property type="project" value="UniProtKB-KW"/>
</dbReference>
<evidence type="ECO:0000256" key="8">
    <source>
        <dbReference type="ARBA" id="ARBA00023008"/>
    </source>
</evidence>
<organism evidence="19 20">
    <name type="scientific">Trichoderma cornu-damae</name>
    <dbReference type="NCBI Taxonomy" id="654480"/>
    <lineage>
        <taxon>Eukaryota</taxon>
        <taxon>Fungi</taxon>
        <taxon>Dikarya</taxon>
        <taxon>Ascomycota</taxon>
        <taxon>Pezizomycotina</taxon>
        <taxon>Sordariomycetes</taxon>
        <taxon>Hypocreomycetidae</taxon>
        <taxon>Hypocreales</taxon>
        <taxon>Hypocreaceae</taxon>
        <taxon>Trichoderma</taxon>
    </lineage>
</organism>
<dbReference type="GO" id="GO:0030248">
    <property type="term" value="F:cellulose binding"/>
    <property type="evidence" value="ECO:0007669"/>
    <property type="project" value="InterPro"/>
</dbReference>
<keyword evidence="6" id="KW-0136">Cellulose degradation</keyword>
<evidence type="ECO:0000256" key="15">
    <source>
        <dbReference type="ARBA" id="ARBA00047174"/>
    </source>
</evidence>
<keyword evidence="3" id="KW-0964">Secreted</keyword>
<keyword evidence="12" id="KW-0624">Polysaccharide degradation</keyword>
<evidence type="ECO:0000259" key="18">
    <source>
        <dbReference type="PROSITE" id="PS51164"/>
    </source>
</evidence>
<dbReference type="OrthoDB" id="4849160at2759"/>
<feature type="chain" id="PRO_5040197648" description="lytic cellulose monooxygenase (C4-dehydrogenating)" evidence="17">
    <location>
        <begin position="22"/>
        <end position="367"/>
    </location>
</feature>
<keyword evidence="10" id="KW-1015">Disulfide bond</keyword>